<accession>A0AC61NDY8</accession>
<dbReference type="Proteomes" id="UP000826212">
    <property type="component" value="Chromosome"/>
</dbReference>
<proteinExistence type="predicted"/>
<keyword evidence="2" id="KW-1185">Reference proteome</keyword>
<organism evidence="1 2">
    <name type="scientific">Halosquirtibacter laminarini</name>
    <dbReference type="NCBI Taxonomy" id="3374600"/>
    <lineage>
        <taxon>Bacteria</taxon>
        <taxon>Pseudomonadati</taxon>
        <taxon>Bacteroidota</taxon>
        <taxon>Bacteroidia</taxon>
        <taxon>Marinilabiliales</taxon>
        <taxon>Prolixibacteraceae</taxon>
        <taxon>Halosquirtibacter</taxon>
    </lineage>
</organism>
<gene>
    <name evidence="1" type="ORF">K4L44_14265</name>
</gene>
<evidence type="ECO:0000313" key="1">
    <source>
        <dbReference type="EMBL" id="QZE13716.1"/>
    </source>
</evidence>
<name>A0AC61NDY8_9BACT</name>
<sequence>MDLNITIKKSHVSKCFEKGFTTYDDKATVQDMVAQNLVKQLSFLPQKQQHTFEIGSGSGKLTNYYLQKFSPNKYTINDIVQNMFPTVESIVRTYKVPLIERCMGDIESIQVPNSATLIISSSVFQWIENLNKLFDKLSKTQRSGDHLAFSIYTKGTFSTFHKAADCGLQYHRHEEIIKMIEKKYEVIHDYNESIELQFESPREILLHMKETGVNGVGTQWTKSKHLNFIKNYPKDGKFYTLKYNPSYFILKKK</sequence>
<dbReference type="EMBL" id="CP081303">
    <property type="protein sequence ID" value="QZE13716.1"/>
    <property type="molecule type" value="Genomic_DNA"/>
</dbReference>
<evidence type="ECO:0000313" key="2">
    <source>
        <dbReference type="Proteomes" id="UP000826212"/>
    </source>
</evidence>
<reference evidence="1" key="1">
    <citation type="submission" date="2021-08" db="EMBL/GenBank/DDBJ databases">
        <title>Novel anaerobic bacterium isolated from sea squirt in East Sea, Republic of Korea.</title>
        <authorList>
            <person name="Nguyen T.H."/>
            <person name="Li Z."/>
            <person name="Lee Y.-J."/>
            <person name="Ko J."/>
            <person name="Kim S.-G."/>
        </authorList>
    </citation>
    <scope>NUCLEOTIDE SEQUENCE</scope>
    <source>
        <strain evidence="1">KCTC 25031</strain>
    </source>
</reference>
<protein>
    <submittedName>
        <fullName evidence="1">Methyltransferase domain-containing protein</fullName>
    </submittedName>
</protein>
<keyword evidence="1" id="KW-0489">Methyltransferase</keyword>
<keyword evidence="1" id="KW-0808">Transferase</keyword>